<organism evidence="2 3">
    <name type="scientific">Melipona quadrifasciata</name>
    <dbReference type="NCBI Taxonomy" id="166423"/>
    <lineage>
        <taxon>Eukaryota</taxon>
        <taxon>Metazoa</taxon>
        <taxon>Ecdysozoa</taxon>
        <taxon>Arthropoda</taxon>
        <taxon>Hexapoda</taxon>
        <taxon>Insecta</taxon>
        <taxon>Pterygota</taxon>
        <taxon>Neoptera</taxon>
        <taxon>Endopterygota</taxon>
        <taxon>Hymenoptera</taxon>
        <taxon>Apocrita</taxon>
        <taxon>Aculeata</taxon>
        <taxon>Apoidea</taxon>
        <taxon>Anthophila</taxon>
        <taxon>Apidae</taxon>
        <taxon>Melipona</taxon>
    </lineage>
</organism>
<evidence type="ECO:0000256" key="1">
    <source>
        <dbReference type="SAM" id="MobiDB-lite"/>
    </source>
</evidence>
<dbReference type="Proteomes" id="UP000053105">
    <property type="component" value="Unassembled WGS sequence"/>
</dbReference>
<dbReference type="EMBL" id="KQ435748">
    <property type="protein sequence ID" value="KOX76454.1"/>
    <property type="molecule type" value="Genomic_DNA"/>
</dbReference>
<feature type="compositionally biased region" description="Basic and acidic residues" evidence="1">
    <location>
        <begin position="170"/>
        <end position="180"/>
    </location>
</feature>
<accession>A0A0N0BHL7</accession>
<reference evidence="2 3" key="1">
    <citation type="submission" date="2015-07" db="EMBL/GenBank/DDBJ databases">
        <title>The genome of Melipona quadrifasciata.</title>
        <authorList>
            <person name="Pan H."/>
            <person name="Kapheim K."/>
        </authorList>
    </citation>
    <scope>NUCLEOTIDE SEQUENCE [LARGE SCALE GENOMIC DNA]</scope>
    <source>
        <strain evidence="2">0111107301</strain>
        <tissue evidence="2">Whole body</tissue>
    </source>
</reference>
<feature type="region of interest" description="Disordered" evidence="1">
    <location>
        <begin position="155"/>
        <end position="180"/>
    </location>
</feature>
<feature type="compositionally biased region" description="Polar residues" evidence="1">
    <location>
        <begin position="155"/>
        <end position="168"/>
    </location>
</feature>
<name>A0A0N0BHL7_9HYME</name>
<sequence length="342" mass="39492">MGFQSKERTLTECYNTFLKLNLVASSETFTVAKGYRTLSFYRQNYLTTEIICDAHSNIYFSTFYARRTFLWKIGIEVENRVLDRSQLCVYLLSKNEWKTTIVYGKQPDLQIMLDLESGKKIIIAGPNCQFVKTSRNAFKQITSWKHNELQNKTQSGKNISKGIQSQENEITDKGDKRKEQNEISTLHSDKAMLFEKIESENLPVSAILIWFSIKLDTTIRVETIILCFTLTNLHSCVNYINFTLYMFCKNMLNFETDMIVSTSLNLKRKKYRIYEVENSQLQSLRTKVVKDVWERRMERISGITIYNGGGVKGNGSCEGCAVEGRMVLSKILDAVGKEKEPH</sequence>
<evidence type="ECO:0000313" key="3">
    <source>
        <dbReference type="Proteomes" id="UP000053105"/>
    </source>
</evidence>
<dbReference type="AlphaFoldDB" id="A0A0N0BHL7"/>
<gene>
    <name evidence="2" type="ORF">WN51_12135</name>
</gene>
<protein>
    <submittedName>
        <fullName evidence="2">Uncharacterized protein</fullName>
    </submittedName>
</protein>
<keyword evidence="3" id="KW-1185">Reference proteome</keyword>
<proteinExistence type="predicted"/>
<evidence type="ECO:0000313" key="2">
    <source>
        <dbReference type="EMBL" id="KOX76454.1"/>
    </source>
</evidence>